<proteinExistence type="predicted"/>
<protein>
    <submittedName>
        <fullName evidence="2">Uncharacterized protein</fullName>
    </submittedName>
</protein>
<dbReference type="AlphaFoldDB" id="A0A381Q654"/>
<gene>
    <name evidence="2" type="ORF">METZ01_LOCUS26411</name>
</gene>
<reference evidence="2" key="1">
    <citation type="submission" date="2018-05" db="EMBL/GenBank/DDBJ databases">
        <authorList>
            <person name="Lanie J.A."/>
            <person name="Ng W.-L."/>
            <person name="Kazmierczak K.M."/>
            <person name="Andrzejewski T.M."/>
            <person name="Davidsen T.M."/>
            <person name="Wayne K.J."/>
            <person name="Tettelin H."/>
            <person name="Glass J.I."/>
            <person name="Rusch D."/>
            <person name="Podicherti R."/>
            <person name="Tsui H.-C.T."/>
            <person name="Winkler M.E."/>
        </authorList>
    </citation>
    <scope>NUCLEOTIDE SEQUENCE</scope>
</reference>
<sequence length="36" mass="3688">MSSGLTTGRLAVAVSLSPPRTMSSGMDQSRCSSLSE</sequence>
<feature type="region of interest" description="Disordered" evidence="1">
    <location>
        <begin position="16"/>
        <end position="36"/>
    </location>
</feature>
<dbReference type="EMBL" id="UINC01001183">
    <property type="protein sequence ID" value="SUZ73557.1"/>
    <property type="molecule type" value="Genomic_DNA"/>
</dbReference>
<feature type="compositionally biased region" description="Polar residues" evidence="1">
    <location>
        <begin position="18"/>
        <end position="36"/>
    </location>
</feature>
<evidence type="ECO:0000256" key="1">
    <source>
        <dbReference type="SAM" id="MobiDB-lite"/>
    </source>
</evidence>
<accession>A0A381Q654</accession>
<name>A0A381Q654_9ZZZZ</name>
<organism evidence="2">
    <name type="scientific">marine metagenome</name>
    <dbReference type="NCBI Taxonomy" id="408172"/>
    <lineage>
        <taxon>unclassified sequences</taxon>
        <taxon>metagenomes</taxon>
        <taxon>ecological metagenomes</taxon>
    </lineage>
</organism>
<evidence type="ECO:0000313" key="2">
    <source>
        <dbReference type="EMBL" id="SUZ73557.1"/>
    </source>
</evidence>